<dbReference type="Proteomes" id="UP001055811">
    <property type="component" value="Linkage Group LG06"/>
</dbReference>
<comment type="caution">
    <text evidence="1">The sequence shown here is derived from an EMBL/GenBank/DDBJ whole genome shotgun (WGS) entry which is preliminary data.</text>
</comment>
<evidence type="ECO:0000313" key="1">
    <source>
        <dbReference type="EMBL" id="KAI3720985.1"/>
    </source>
</evidence>
<gene>
    <name evidence="1" type="ORF">L2E82_31985</name>
</gene>
<reference evidence="1 2" key="2">
    <citation type="journal article" date="2022" name="Mol. Ecol. Resour.">
        <title>The genomes of chicory, endive, great burdock and yacon provide insights into Asteraceae paleo-polyploidization history and plant inulin production.</title>
        <authorList>
            <person name="Fan W."/>
            <person name="Wang S."/>
            <person name="Wang H."/>
            <person name="Wang A."/>
            <person name="Jiang F."/>
            <person name="Liu H."/>
            <person name="Zhao H."/>
            <person name="Xu D."/>
            <person name="Zhang Y."/>
        </authorList>
    </citation>
    <scope>NUCLEOTIDE SEQUENCE [LARGE SCALE GENOMIC DNA]</scope>
    <source>
        <strain evidence="2">cv. Punajuju</strain>
        <tissue evidence="1">Leaves</tissue>
    </source>
</reference>
<proteinExistence type="predicted"/>
<dbReference type="EMBL" id="CM042014">
    <property type="protein sequence ID" value="KAI3720985.1"/>
    <property type="molecule type" value="Genomic_DNA"/>
</dbReference>
<reference evidence="2" key="1">
    <citation type="journal article" date="2022" name="Mol. Ecol. Resour.">
        <title>The genomes of chicory, endive, great burdock and yacon provide insights into Asteraceae palaeo-polyploidization history and plant inulin production.</title>
        <authorList>
            <person name="Fan W."/>
            <person name="Wang S."/>
            <person name="Wang H."/>
            <person name="Wang A."/>
            <person name="Jiang F."/>
            <person name="Liu H."/>
            <person name="Zhao H."/>
            <person name="Xu D."/>
            <person name="Zhang Y."/>
        </authorList>
    </citation>
    <scope>NUCLEOTIDE SEQUENCE [LARGE SCALE GENOMIC DNA]</scope>
    <source>
        <strain evidence="2">cv. Punajuju</strain>
    </source>
</reference>
<evidence type="ECO:0000313" key="2">
    <source>
        <dbReference type="Proteomes" id="UP001055811"/>
    </source>
</evidence>
<name>A0ACB9BIX7_CICIN</name>
<organism evidence="1 2">
    <name type="scientific">Cichorium intybus</name>
    <name type="common">Chicory</name>
    <dbReference type="NCBI Taxonomy" id="13427"/>
    <lineage>
        <taxon>Eukaryota</taxon>
        <taxon>Viridiplantae</taxon>
        <taxon>Streptophyta</taxon>
        <taxon>Embryophyta</taxon>
        <taxon>Tracheophyta</taxon>
        <taxon>Spermatophyta</taxon>
        <taxon>Magnoliopsida</taxon>
        <taxon>eudicotyledons</taxon>
        <taxon>Gunneridae</taxon>
        <taxon>Pentapetalae</taxon>
        <taxon>asterids</taxon>
        <taxon>campanulids</taxon>
        <taxon>Asterales</taxon>
        <taxon>Asteraceae</taxon>
        <taxon>Cichorioideae</taxon>
        <taxon>Cichorieae</taxon>
        <taxon>Cichoriinae</taxon>
        <taxon>Cichorium</taxon>
    </lineage>
</organism>
<protein>
    <submittedName>
        <fullName evidence="1">Uncharacterized protein</fullName>
    </submittedName>
</protein>
<accession>A0ACB9BIX7</accession>
<keyword evidence="2" id="KW-1185">Reference proteome</keyword>
<sequence length="159" mass="18305">MPYCSNSHSFYWYSQLLDGFMSITSRSGKIASNTLHNMIVFDFQTLLHRDKICSRFSPWNPWLRSGSKSRELELDGGRSENEMWTVQLQFDSGGSRPARSRSCSVCDLDRAGAAWEVELVGLIENTIYLRAHGYKLRFFLAVALLNLWDSNSNCFKSWD</sequence>